<feature type="domain" description="CRIB" evidence="16">
    <location>
        <begin position="150"/>
        <end position="163"/>
    </location>
</feature>
<dbReference type="PROSITE" id="PS50011">
    <property type="entry name" value="PROTEIN_KINASE_DOM"/>
    <property type="match status" value="1"/>
</dbReference>
<dbReference type="Gene3D" id="3.80.10.10">
    <property type="entry name" value="Ribonuclease Inhibitor"/>
    <property type="match status" value="1"/>
</dbReference>
<dbReference type="InterPro" id="IPR051931">
    <property type="entry name" value="PAK3-like"/>
</dbReference>
<dbReference type="EC" id="2.7.11.1" evidence="3"/>
<dbReference type="Pfam" id="PF00069">
    <property type="entry name" value="Pkinase"/>
    <property type="match status" value="1"/>
</dbReference>
<evidence type="ECO:0000256" key="1">
    <source>
        <dbReference type="ARBA" id="ARBA00001946"/>
    </source>
</evidence>
<dbReference type="InterPro" id="IPR008927">
    <property type="entry name" value="6-PGluconate_DH-like_C_sf"/>
</dbReference>
<dbReference type="InterPro" id="IPR015814">
    <property type="entry name" value="Pgluconate_DH_NAD-bd_C"/>
</dbReference>
<dbReference type="Pfam" id="PF09130">
    <property type="entry name" value="DUF1932"/>
    <property type="match status" value="1"/>
</dbReference>
<evidence type="ECO:0000256" key="7">
    <source>
        <dbReference type="ARBA" id="ARBA00022741"/>
    </source>
</evidence>
<dbReference type="Pfam" id="PF00786">
    <property type="entry name" value="PBD"/>
    <property type="match status" value="1"/>
</dbReference>
<dbReference type="InterPro" id="IPR000095">
    <property type="entry name" value="CRIB_dom"/>
</dbReference>
<feature type="compositionally biased region" description="Polar residues" evidence="14">
    <location>
        <begin position="1351"/>
        <end position="1365"/>
    </location>
</feature>
<evidence type="ECO:0000256" key="3">
    <source>
        <dbReference type="ARBA" id="ARBA00012513"/>
    </source>
</evidence>
<evidence type="ECO:0000256" key="14">
    <source>
        <dbReference type="SAM" id="MobiDB-lite"/>
    </source>
</evidence>
<dbReference type="SUPFAM" id="SSF48179">
    <property type="entry name" value="6-phosphogluconate dehydrogenase C-terminal domain-like"/>
    <property type="match status" value="1"/>
</dbReference>
<keyword evidence="8" id="KW-0418">Kinase</keyword>
<dbReference type="InterPro" id="IPR000719">
    <property type="entry name" value="Prot_kinase_dom"/>
</dbReference>
<feature type="compositionally biased region" description="Basic and acidic residues" evidence="14">
    <location>
        <begin position="14"/>
        <end position="24"/>
    </location>
</feature>
<evidence type="ECO:0000259" key="15">
    <source>
        <dbReference type="PROSITE" id="PS50011"/>
    </source>
</evidence>
<comment type="caution">
    <text evidence="17">The sequence shown here is derived from an EMBL/GenBank/DDBJ whole genome shotgun (WGS) entry which is preliminary data.</text>
</comment>
<feature type="binding site" evidence="13">
    <location>
        <position position="444"/>
    </location>
    <ligand>
        <name>ATP</name>
        <dbReference type="ChEBI" id="CHEBI:30616"/>
    </ligand>
</feature>
<dbReference type="PANTHER" id="PTHR45832">
    <property type="entry name" value="SERINE/THREONINE-PROTEIN KINASE SAMKA-RELATED-RELATED"/>
    <property type="match status" value="1"/>
</dbReference>
<dbReference type="FunFam" id="3.30.200.20:FF:000385">
    <property type="entry name" value="Non-specific serine/threonine protein kinase"/>
    <property type="match status" value="1"/>
</dbReference>
<comment type="cofactor">
    <cofactor evidence="1">
        <name>Mg(2+)</name>
        <dbReference type="ChEBI" id="CHEBI:18420"/>
    </cofactor>
</comment>
<dbReference type="InterPro" id="IPR011009">
    <property type="entry name" value="Kinase-like_dom_sf"/>
</dbReference>
<evidence type="ECO:0000313" key="17">
    <source>
        <dbReference type="EMBL" id="KAF5350234.1"/>
    </source>
</evidence>
<sequence>MSSLQNRRQSKITVEYHRPSRESIQEYNALLAESNLHAKQNFTPTRPPPPAPSQPSQSRLRKQSLPPMATSPPPRPSRANTATLNDIFPPNDEPPATRRLSASDFEQIPGPESLPPTPASGTTRGRSSTQSKSKKSVLGFIFNTSKRPEISTPYDPVHLTHVGFNSSTGEFTGLPKEWQQLLQESGISKSDQEKNPQAVMEIVKFYQEGHGDVWDKFGGVVESNKDFAEDGFQNPRSPPPPPKPKAAPTAYRPAPSPPTAVGPALDRSTSQRTPSKPPRQSDSVGRSNTTRDRRPAGNGVASSPSAPGPVSHSKSQHSNKHSPGSSSTDLPLKQQQQQQSHAQPHREHRDKEREREREVRQPQQPSPAAQSLAKNASAGVATPRRREKKVDKEKEEDIVRRLRQICTDADPTLLYRNLVKIGQGASGGVYTAHQVGSNLAVAIKQMDLEKQPKKDLIINEILVMRSSRHPNIVNYIDSFLYKNDLWVVMEYMEGGSLTDVVTANLMTEGQIAAVSRETAQGLEHLHRHGVIHRDIKSDNVLLSMVGDIKLTDFGFCAQISDPANAKRTTMVGTPYWMAPEVVTRKEYGPKVDIWSLGIMAIEMIEGEPPYLNQNPLKALYLIATNGTPKIANPENLSSTFSDYLAKTLEVDAEKRPTATELLKISSIFWTSFAMSSPAPDSPTIAIIGAGGMGSKMALRMYNSGSGPILTELTGRSPATLQRAQECGMVHTPWTDILTRSTHILSIVPPQDAFSVAGQVFSYWYSLAQSESGTAEFKSRKITFVDCNAVNVDTMRKMKRLFEGTPIKVIDGSIIGGPPSEKYNPGLYLSADEEDTETLEDVVRIMTKFGLQPFPLRGEGSSCGDASALKMANTGIVKGAIGLFTSMILTANASSPATADALIHSLSISQPAFLDQISRLVPQMIPKAYRFTGEFKELAESVVGSECQQVFEGMIKVFERVSQAHADHVEGKPEGAEVDVLKQFAAKAKETYDSNKEPIASLVNSKSSPNLSDLFSVSSTCRAWSFVACRLLYKGVVLNWEYRRVGLNVPRVRENVRQLKIYLSELREASPPDWICDFLRSLPHSSLQSLSIRNGGVDSDDKFFSALIRSPALQSISRLSIDGQYHTLMSGDHLFRVLCASPRLKRLYIRLHNTETEWKKSIPHNVTFVHNSIEFARIRVPRVTHELLILLNSLAPSLRELELNIDKVTVSEAYHILLPCMKKLRPDLRVLKVQILKCEAPFLDEVVEQFPALKELYCTGYSFSGSTLRRVSTKLERLTLCNSFPKPIDEKDLLDFLDDHVSRPLKKLVLLRTPFRDYVSLQAACRERGVDFVVESHWPQNITTFDEKATPRTPSNELYLSPSSPGKSRELRRRRNISLSSKSSPL</sequence>
<keyword evidence="9 13" id="KW-0067">ATP-binding</keyword>
<evidence type="ECO:0000256" key="12">
    <source>
        <dbReference type="ARBA" id="ARBA00048679"/>
    </source>
</evidence>
<keyword evidence="4" id="KW-0723">Serine/threonine-protein kinase</keyword>
<dbReference type="GO" id="GO:0004674">
    <property type="term" value="F:protein serine/threonine kinase activity"/>
    <property type="evidence" value="ECO:0007669"/>
    <property type="project" value="UniProtKB-KW"/>
</dbReference>
<keyword evidence="5" id="KW-0808">Transferase</keyword>
<dbReference type="EMBL" id="JAACJM010000076">
    <property type="protein sequence ID" value="KAF5350234.1"/>
    <property type="molecule type" value="Genomic_DNA"/>
</dbReference>
<name>A0A8H5FV82_9AGAR</name>
<dbReference type="Gene3D" id="3.30.200.20">
    <property type="entry name" value="Phosphorylase Kinase, domain 1"/>
    <property type="match status" value="1"/>
</dbReference>
<feature type="domain" description="Protein kinase" evidence="15">
    <location>
        <begin position="415"/>
        <end position="668"/>
    </location>
</feature>
<evidence type="ECO:0000313" key="18">
    <source>
        <dbReference type="Proteomes" id="UP000559256"/>
    </source>
</evidence>
<evidence type="ECO:0000256" key="6">
    <source>
        <dbReference type="ARBA" id="ARBA00022723"/>
    </source>
</evidence>
<dbReference type="GO" id="GO:0050661">
    <property type="term" value="F:NADP binding"/>
    <property type="evidence" value="ECO:0007669"/>
    <property type="project" value="InterPro"/>
</dbReference>
<dbReference type="Gene3D" id="3.40.50.720">
    <property type="entry name" value="NAD(P)-binding Rossmann-like Domain"/>
    <property type="match status" value="1"/>
</dbReference>
<dbReference type="FunFam" id="3.90.810.10:FF:000005">
    <property type="entry name" value="Non-specific serine/threonine protein kinase"/>
    <property type="match status" value="1"/>
</dbReference>
<dbReference type="CDD" id="cd06614">
    <property type="entry name" value="STKc_PAK"/>
    <property type="match status" value="1"/>
</dbReference>
<comment type="catalytic activity">
    <reaction evidence="12">
        <text>L-seryl-[protein] + ATP = O-phospho-L-seryl-[protein] + ADP + H(+)</text>
        <dbReference type="Rhea" id="RHEA:17989"/>
        <dbReference type="Rhea" id="RHEA-COMP:9863"/>
        <dbReference type="Rhea" id="RHEA-COMP:11604"/>
        <dbReference type="ChEBI" id="CHEBI:15378"/>
        <dbReference type="ChEBI" id="CHEBI:29999"/>
        <dbReference type="ChEBI" id="CHEBI:30616"/>
        <dbReference type="ChEBI" id="CHEBI:83421"/>
        <dbReference type="ChEBI" id="CHEBI:456216"/>
        <dbReference type="EC" id="2.7.11.1"/>
    </reaction>
</comment>
<reference evidence="17 18" key="1">
    <citation type="journal article" date="2020" name="ISME J.">
        <title>Uncovering the hidden diversity of litter-decomposition mechanisms in mushroom-forming fungi.</title>
        <authorList>
            <person name="Floudas D."/>
            <person name="Bentzer J."/>
            <person name="Ahren D."/>
            <person name="Johansson T."/>
            <person name="Persson P."/>
            <person name="Tunlid A."/>
        </authorList>
    </citation>
    <scope>NUCLEOTIDE SEQUENCE [LARGE SCALE GENOMIC DNA]</scope>
    <source>
        <strain evidence="17 18">CBS 291.85</strain>
    </source>
</reference>
<dbReference type="InterPro" id="IPR006115">
    <property type="entry name" value="6PGDH_NADP-bd"/>
</dbReference>
<feature type="compositionally biased region" description="Low complexity" evidence="14">
    <location>
        <begin position="54"/>
        <end position="68"/>
    </location>
</feature>
<keyword evidence="6" id="KW-0479">Metal-binding</keyword>
<accession>A0A8H5FV82</accession>
<feature type="compositionally biased region" description="Low complexity" evidence="14">
    <location>
        <begin position="296"/>
        <end position="313"/>
    </location>
</feature>
<proteinExistence type="inferred from homology"/>
<dbReference type="SMART" id="SM00285">
    <property type="entry name" value="PBD"/>
    <property type="match status" value="1"/>
</dbReference>
<dbReference type="PANTHER" id="PTHR45832:SF22">
    <property type="entry name" value="SERINE_THREONINE-PROTEIN KINASE SAMKA-RELATED"/>
    <property type="match status" value="1"/>
</dbReference>
<comment type="similarity">
    <text evidence="2">Belongs to the protein kinase superfamily. STE Ser/Thr protein kinase family. STE20 subfamily.</text>
</comment>
<protein>
    <recommendedName>
        <fullName evidence="3">non-specific serine/threonine protein kinase</fullName>
        <ecNumber evidence="3">2.7.11.1</ecNumber>
    </recommendedName>
</protein>
<dbReference type="GO" id="GO:0005524">
    <property type="term" value="F:ATP binding"/>
    <property type="evidence" value="ECO:0007669"/>
    <property type="project" value="UniProtKB-UniRule"/>
</dbReference>
<dbReference type="SUPFAM" id="SSF52047">
    <property type="entry name" value="RNI-like"/>
    <property type="match status" value="1"/>
</dbReference>
<keyword evidence="10" id="KW-0460">Magnesium</keyword>
<evidence type="ECO:0000256" key="2">
    <source>
        <dbReference type="ARBA" id="ARBA00008874"/>
    </source>
</evidence>
<feature type="region of interest" description="Disordered" evidence="14">
    <location>
        <begin position="1"/>
        <end position="137"/>
    </location>
</feature>
<dbReference type="InterPro" id="IPR032675">
    <property type="entry name" value="LRR_dom_sf"/>
</dbReference>
<dbReference type="InterPro" id="IPR036291">
    <property type="entry name" value="NAD(P)-bd_dom_sf"/>
</dbReference>
<evidence type="ECO:0000256" key="4">
    <source>
        <dbReference type="ARBA" id="ARBA00022527"/>
    </source>
</evidence>
<keyword evidence="18" id="KW-1185">Reference proteome</keyword>
<gene>
    <name evidence="17" type="ORF">D9758_007816</name>
</gene>
<dbReference type="SUPFAM" id="SSF56112">
    <property type="entry name" value="Protein kinase-like (PK-like)"/>
    <property type="match status" value="1"/>
</dbReference>
<organism evidence="17 18">
    <name type="scientific">Tetrapyrgos nigripes</name>
    <dbReference type="NCBI Taxonomy" id="182062"/>
    <lineage>
        <taxon>Eukaryota</taxon>
        <taxon>Fungi</taxon>
        <taxon>Dikarya</taxon>
        <taxon>Basidiomycota</taxon>
        <taxon>Agaricomycotina</taxon>
        <taxon>Agaricomycetes</taxon>
        <taxon>Agaricomycetidae</taxon>
        <taxon>Agaricales</taxon>
        <taxon>Marasmiineae</taxon>
        <taxon>Marasmiaceae</taxon>
        <taxon>Tetrapyrgos</taxon>
    </lineage>
</organism>
<feature type="region of interest" description="Disordered" evidence="14">
    <location>
        <begin position="1345"/>
        <end position="1385"/>
    </location>
</feature>
<dbReference type="SUPFAM" id="SSF51735">
    <property type="entry name" value="NAD(P)-binding Rossmann-fold domains"/>
    <property type="match status" value="1"/>
</dbReference>
<dbReference type="InterPro" id="IPR036936">
    <property type="entry name" value="CRIB_dom_sf"/>
</dbReference>
<dbReference type="InterPro" id="IPR017441">
    <property type="entry name" value="Protein_kinase_ATP_BS"/>
</dbReference>
<evidence type="ECO:0000256" key="11">
    <source>
        <dbReference type="ARBA" id="ARBA00047899"/>
    </source>
</evidence>
<evidence type="ECO:0000256" key="8">
    <source>
        <dbReference type="ARBA" id="ARBA00022777"/>
    </source>
</evidence>
<dbReference type="PROSITE" id="PS50108">
    <property type="entry name" value="CRIB"/>
    <property type="match status" value="1"/>
</dbReference>
<dbReference type="FunFam" id="1.10.510.10:FF:000768">
    <property type="entry name" value="Non-specific serine/threonine protein kinase"/>
    <property type="match status" value="1"/>
</dbReference>
<dbReference type="PROSITE" id="PS00108">
    <property type="entry name" value="PROTEIN_KINASE_ST"/>
    <property type="match status" value="1"/>
</dbReference>
<feature type="compositionally biased region" description="Polar residues" evidence="14">
    <location>
        <begin position="267"/>
        <end position="288"/>
    </location>
</feature>
<evidence type="ECO:0000259" key="16">
    <source>
        <dbReference type="PROSITE" id="PS50108"/>
    </source>
</evidence>
<dbReference type="Gene3D" id="1.10.510.10">
    <property type="entry name" value="Transferase(Phosphotransferase) domain 1"/>
    <property type="match status" value="1"/>
</dbReference>
<dbReference type="GO" id="GO:0046872">
    <property type="term" value="F:metal ion binding"/>
    <property type="evidence" value="ECO:0007669"/>
    <property type="project" value="UniProtKB-KW"/>
</dbReference>
<dbReference type="InterPro" id="IPR008271">
    <property type="entry name" value="Ser/Thr_kinase_AS"/>
</dbReference>
<evidence type="ECO:0000256" key="10">
    <source>
        <dbReference type="ARBA" id="ARBA00022842"/>
    </source>
</evidence>
<dbReference type="PROSITE" id="PS00107">
    <property type="entry name" value="PROTEIN_KINASE_ATP"/>
    <property type="match status" value="1"/>
</dbReference>
<dbReference type="OrthoDB" id="248923at2759"/>
<evidence type="ECO:0000256" key="9">
    <source>
        <dbReference type="ARBA" id="ARBA00022840"/>
    </source>
</evidence>
<dbReference type="Gene3D" id="3.90.810.10">
    <property type="entry name" value="CRIB domain"/>
    <property type="match status" value="1"/>
</dbReference>
<feature type="compositionally biased region" description="Low complexity" evidence="14">
    <location>
        <begin position="361"/>
        <end position="371"/>
    </location>
</feature>
<dbReference type="Pfam" id="PF03446">
    <property type="entry name" value="NAD_binding_2"/>
    <property type="match status" value="1"/>
</dbReference>
<feature type="compositionally biased region" description="Basic and acidic residues" evidence="14">
    <location>
        <begin position="344"/>
        <end position="360"/>
    </location>
</feature>
<comment type="catalytic activity">
    <reaction evidence="11">
        <text>L-threonyl-[protein] + ATP = O-phospho-L-threonyl-[protein] + ADP + H(+)</text>
        <dbReference type="Rhea" id="RHEA:46608"/>
        <dbReference type="Rhea" id="RHEA-COMP:11060"/>
        <dbReference type="Rhea" id="RHEA-COMP:11605"/>
        <dbReference type="ChEBI" id="CHEBI:15378"/>
        <dbReference type="ChEBI" id="CHEBI:30013"/>
        <dbReference type="ChEBI" id="CHEBI:30616"/>
        <dbReference type="ChEBI" id="CHEBI:61977"/>
        <dbReference type="ChEBI" id="CHEBI:456216"/>
        <dbReference type="EC" id="2.7.11.1"/>
    </reaction>
</comment>
<dbReference type="InterPro" id="IPR033923">
    <property type="entry name" value="PAK_BD"/>
</dbReference>
<feature type="region of interest" description="Disordered" evidence="14">
    <location>
        <begin position="224"/>
        <end position="396"/>
    </location>
</feature>
<evidence type="ECO:0000256" key="5">
    <source>
        <dbReference type="ARBA" id="ARBA00022679"/>
    </source>
</evidence>
<dbReference type="CDD" id="cd01093">
    <property type="entry name" value="CRIB_PAK_like"/>
    <property type="match status" value="1"/>
</dbReference>
<feature type="compositionally biased region" description="Pro residues" evidence="14">
    <location>
        <begin position="236"/>
        <end position="245"/>
    </location>
</feature>
<feature type="compositionally biased region" description="Low complexity" evidence="14">
    <location>
        <begin position="120"/>
        <end position="131"/>
    </location>
</feature>
<feature type="compositionally biased region" description="Polar residues" evidence="14">
    <location>
        <begin position="1376"/>
        <end position="1385"/>
    </location>
</feature>
<dbReference type="Proteomes" id="UP000559256">
    <property type="component" value="Unassembled WGS sequence"/>
</dbReference>
<keyword evidence="7 13" id="KW-0547">Nucleotide-binding</keyword>
<dbReference type="SMART" id="SM00220">
    <property type="entry name" value="S_TKc"/>
    <property type="match status" value="1"/>
</dbReference>
<evidence type="ECO:0000256" key="13">
    <source>
        <dbReference type="PROSITE-ProRule" id="PRU10141"/>
    </source>
</evidence>